<dbReference type="Gene3D" id="1.10.510.10">
    <property type="entry name" value="Transferase(Phosphotransferase) domain 1"/>
    <property type="match status" value="1"/>
</dbReference>
<dbReference type="InterPro" id="IPR017441">
    <property type="entry name" value="Protein_kinase_ATP_BS"/>
</dbReference>
<keyword evidence="6" id="KW-0723">Serine/threonine-protein kinase</keyword>
<dbReference type="AlphaFoldDB" id="A0AAQ3KDT2"/>
<sequence length="387" mass="42972">MCVPPLNFLYPSPSLSTSSLLLLPSFLRHHHENKMMEISFEDIKTATGGFSLEYLVGKGSHGSVYKGTLKDGRLVAVKKPLERVRDHDLKLSNEIGVLTSLKKNPFIVNLIGVSESATNTKLLVLEFMRNGSLHDLLHSSPRPLSWPRRAAVALQIARAVLSLHEAAPAPVIHRDIKSANILFDGKWNARLADFSLAVAVDDGLRVDEYSAAIPAGTIGYLDPSYTESGKLGPKNDVFSFGVVLLELVSARKVMNMDCDPSSIVAWALPLIEDGRLAEVCDRKVPLPDYMKRPIRDMLSVAELCVSEKVERRPLMGEVVKELQRVVDGIMTLSSVRSRISERVHRCVQAWRRCVKKRITTTRIVCRNHLADDDAGSQARVIMEYSKA</sequence>
<organism evidence="8 9">
    <name type="scientific">Canna indica</name>
    <name type="common">Indian-shot</name>
    <dbReference type="NCBI Taxonomy" id="4628"/>
    <lineage>
        <taxon>Eukaryota</taxon>
        <taxon>Viridiplantae</taxon>
        <taxon>Streptophyta</taxon>
        <taxon>Embryophyta</taxon>
        <taxon>Tracheophyta</taxon>
        <taxon>Spermatophyta</taxon>
        <taxon>Magnoliopsida</taxon>
        <taxon>Liliopsida</taxon>
        <taxon>Zingiberales</taxon>
        <taxon>Cannaceae</taxon>
        <taxon>Canna</taxon>
    </lineage>
</organism>
<dbReference type="PROSITE" id="PS50011">
    <property type="entry name" value="PROTEIN_KINASE_DOM"/>
    <property type="match status" value="1"/>
</dbReference>
<evidence type="ECO:0000256" key="2">
    <source>
        <dbReference type="ARBA" id="ARBA00022741"/>
    </source>
</evidence>
<evidence type="ECO:0000256" key="1">
    <source>
        <dbReference type="ARBA" id="ARBA00022679"/>
    </source>
</evidence>
<evidence type="ECO:0000259" key="7">
    <source>
        <dbReference type="PROSITE" id="PS50011"/>
    </source>
</evidence>
<dbReference type="InterPro" id="IPR011009">
    <property type="entry name" value="Kinase-like_dom_sf"/>
</dbReference>
<dbReference type="GO" id="GO:0004674">
    <property type="term" value="F:protein serine/threonine kinase activity"/>
    <property type="evidence" value="ECO:0007669"/>
    <property type="project" value="UniProtKB-KW"/>
</dbReference>
<keyword evidence="1" id="KW-0808">Transferase</keyword>
<comment type="similarity">
    <text evidence="6">Belongs to the protein kinase superfamily.</text>
</comment>
<feature type="binding site" evidence="5">
    <location>
        <position position="79"/>
    </location>
    <ligand>
        <name>ATP</name>
        <dbReference type="ChEBI" id="CHEBI:30616"/>
    </ligand>
</feature>
<reference evidence="8 9" key="1">
    <citation type="submission" date="2023-10" db="EMBL/GenBank/DDBJ databases">
        <title>Chromosome-scale genome assembly provides insights into flower coloration mechanisms of Canna indica.</title>
        <authorList>
            <person name="Li C."/>
        </authorList>
    </citation>
    <scope>NUCLEOTIDE SEQUENCE [LARGE SCALE GENOMIC DNA]</scope>
    <source>
        <tissue evidence="8">Flower</tissue>
    </source>
</reference>
<dbReference type="PANTHER" id="PTHR46146:SF23">
    <property type="entry name" value="PROTEIN KINASE DOMAIN-CONTAINING PROTEIN"/>
    <property type="match status" value="1"/>
</dbReference>
<keyword evidence="3 8" id="KW-0418">Kinase</keyword>
<dbReference type="EMBL" id="CP136894">
    <property type="protein sequence ID" value="WOL06798.1"/>
    <property type="molecule type" value="Genomic_DNA"/>
</dbReference>
<protein>
    <submittedName>
        <fullName evidence="8">Serine/threonine-protein kinase-like protein</fullName>
    </submittedName>
</protein>
<dbReference type="GO" id="GO:0005524">
    <property type="term" value="F:ATP binding"/>
    <property type="evidence" value="ECO:0007669"/>
    <property type="project" value="UniProtKB-UniRule"/>
</dbReference>
<dbReference type="PROSITE" id="PS00108">
    <property type="entry name" value="PROTEIN_KINASE_ST"/>
    <property type="match status" value="1"/>
</dbReference>
<dbReference type="SMART" id="SM00220">
    <property type="entry name" value="S_TKc"/>
    <property type="match status" value="1"/>
</dbReference>
<keyword evidence="4 5" id="KW-0067">ATP-binding</keyword>
<dbReference type="InterPro" id="IPR000719">
    <property type="entry name" value="Prot_kinase_dom"/>
</dbReference>
<gene>
    <name evidence="8" type="ORF">Cni_G15532</name>
</gene>
<dbReference type="Proteomes" id="UP001327560">
    <property type="component" value="Chromosome 5"/>
</dbReference>
<dbReference type="InterPro" id="IPR008271">
    <property type="entry name" value="Ser/Thr_kinase_AS"/>
</dbReference>
<dbReference type="PROSITE" id="PS00107">
    <property type="entry name" value="PROTEIN_KINASE_ATP"/>
    <property type="match status" value="1"/>
</dbReference>
<dbReference type="Gene3D" id="3.30.200.20">
    <property type="entry name" value="Phosphorylase Kinase, domain 1"/>
    <property type="match status" value="1"/>
</dbReference>
<keyword evidence="9" id="KW-1185">Reference proteome</keyword>
<evidence type="ECO:0000313" key="9">
    <source>
        <dbReference type="Proteomes" id="UP001327560"/>
    </source>
</evidence>
<evidence type="ECO:0000256" key="6">
    <source>
        <dbReference type="RuleBase" id="RU000304"/>
    </source>
</evidence>
<evidence type="ECO:0000313" key="8">
    <source>
        <dbReference type="EMBL" id="WOL06798.1"/>
    </source>
</evidence>
<keyword evidence="2 5" id="KW-0547">Nucleotide-binding</keyword>
<proteinExistence type="inferred from homology"/>
<dbReference type="SUPFAM" id="SSF56112">
    <property type="entry name" value="Protein kinase-like (PK-like)"/>
    <property type="match status" value="1"/>
</dbReference>
<accession>A0AAQ3KDT2</accession>
<evidence type="ECO:0000256" key="4">
    <source>
        <dbReference type="ARBA" id="ARBA00022840"/>
    </source>
</evidence>
<evidence type="ECO:0000256" key="5">
    <source>
        <dbReference type="PROSITE-ProRule" id="PRU10141"/>
    </source>
</evidence>
<dbReference type="PANTHER" id="PTHR46146">
    <property type="entry name" value="SERINE/THREONINE-PROTEIN KINASE-LIKE PROTEIN CCR4"/>
    <property type="match status" value="1"/>
</dbReference>
<evidence type="ECO:0000256" key="3">
    <source>
        <dbReference type="ARBA" id="ARBA00022777"/>
    </source>
</evidence>
<name>A0AAQ3KDT2_9LILI</name>
<dbReference type="Pfam" id="PF00069">
    <property type="entry name" value="Pkinase"/>
    <property type="match status" value="1"/>
</dbReference>
<feature type="domain" description="Protein kinase" evidence="7">
    <location>
        <begin position="50"/>
        <end position="326"/>
    </location>
</feature>